<gene>
    <name evidence="7" type="ORF">Cvel_1138</name>
</gene>
<reference evidence="7" key="1">
    <citation type="submission" date="2014-11" db="EMBL/GenBank/DDBJ databases">
        <authorList>
            <person name="Otto D Thomas"/>
            <person name="Naeem Raeece"/>
        </authorList>
    </citation>
    <scope>NUCLEOTIDE SEQUENCE</scope>
</reference>
<dbReference type="Gene3D" id="2.30.42.10">
    <property type="match status" value="2"/>
</dbReference>
<evidence type="ECO:0000256" key="5">
    <source>
        <dbReference type="SAM" id="MobiDB-lite"/>
    </source>
</evidence>
<dbReference type="InterPro" id="IPR024958">
    <property type="entry name" value="GRASP_PDZ"/>
</dbReference>
<dbReference type="GO" id="GO:0007030">
    <property type="term" value="P:Golgi organization"/>
    <property type="evidence" value="ECO:0007669"/>
    <property type="project" value="TreeGrafter"/>
</dbReference>
<dbReference type="VEuPathDB" id="CryptoDB:Cvel_1138"/>
<accession>A0A0G4HLE1</accession>
<evidence type="ECO:0000313" key="7">
    <source>
        <dbReference type="EMBL" id="CEM44892.1"/>
    </source>
</evidence>
<feature type="region of interest" description="Disordered" evidence="5">
    <location>
        <begin position="625"/>
        <end position="646"/>
    </location>
</feature>
<dbReference type="Pfam" id="PF04495">
    <property type="entry name" value="GRASP55_65"/>
    <property type="match status" value="1"/>
</dbReference>
<protein>
    <recommendedName>
        <fullName evidence="6">PDZ GRASP-type domain-containing protein</fullName>
    </recommendedName>
</protein>
<proteinExistence type="predicted"/>
<evidence type="ECO:0000259" key="6">
    <source>
        <dbReference type="PROSITE" id="PS51865"/>
    </source>
</evidence>
<dbReference type="PROSITE" id="PS51865">
    <property type="entry name" value="PDZ_GRASP"/>
    <property type="match status" value="2"/>
</dbReference>
<name>A0A0G4HLE1_9ALVE</name>
<sequence length="660" mass="67259">MGAGQSDESGSGFRVFKVGKGSPADKAGLEVFFDFIFEVEGHPTTEDQRDFFQRILVNKDRNVRLTVYNSRLKAVREVTVVPQVWGGPGLLGSTVRYASFADAETQGVRVLEVFPQSPAARCGLVPFKDWLLGSNDHVLRDAEDLVDLVNNASSRKTALPLSVYNADSERIREVEIFPTSDWGGEGSLGCDIGTGLLHRIPAPRGVPVKKTSTDALVEFFQRRQGGLPPQTAGPQGGMGGAPQQTPNYYNAPQAQQQLGQGPPGAAMPGGVPGGVPGRVTYSGDPPQIPPGVMPPGAFGGTGAPPPIGAAPNGTGAPMPPVVSADGASAYSAAPPPVMPSMPPQQQPQQTPGGLPAPQQTPPQSALAPGGPSGFYPSYPPPAASSSQELPAAAPGTNPYLQPQQSNSGLPPTPHPSFANAAAAKAAAAVPLSSPSPPSWMPPHLLAKFQEEEEKRRHLAQQQTQTGSTEGGQGQQQQDDGLMNPPPLHGRSPASTGPQQPGTGGGTPASKQVLHDPFGTGSGEATGASPLQHHGMDQPGAPPQQMPGVPQPPLHGGGMGGMPGPYEIPGAGMPPMGGPYEGYPGGGMHGGMGMPGAGGMPGGGMGSQYAYVPAGFAQHGYGAVKKEQQPPREAGGGGGTVGALQGASLRPGFIAGVDALS</sequence>
<dbReference type="EMBL" id="CDMZ01003040">
    <property type="protein sequence ID" value="CEM44892.1"/>
    <property type="molecule type" value="Genomic_DNA"/>
</dbReference>
<evidence type="ECO:0000256" key="1">
    <source>
        <dbReference type="ARBA" id="ARBA00004394"/>
    </source>
</evidence>
<keyword evidence="4" id="KW-0472">Membrane</keyword>
<keyword evidence="2" id="KW-0677">Repeat</keyword>
<feature type="compositionally biased region" description="Pro residues" evidence="5">
    <location>
        <begin position="333"/>
        <end position="345"/>
    </location>
</feature>
<evidence type="ECO:0000256" key="4">
    <source>
        <dbReference type="ARBA" id="ARBA00023136"/>
    </source>
</evidence>
<dbReference type="GO" id="GO:0000139">
    <property type="term" value="C:Golgi membrane"/>
    <property type="evidence" value="ECO:0007669"/>
    <property type="project" value="UniProtKB-SubCell"/>
</dbReference>
<evidence type="ECO:0000256" key="2">
    <source>
        <dbReference type="ARBA" id="ARBA00022737"/>
    </source>
</evidence>
<dbReference type="SUPFAM" id="SSF50156">
    <property type="entry name" value="PDZ domain-like"/>
    <property type="match status" value="2"/>
</dbReference>
<feature type="domain" description="PDZ GRASP-type" evidence="6">
    <location>
        <begin position="11"/>
        <end position="100"/>
    </location>
</feature>
<feature type="compositionally biased region" description="Low complexity" evidence="5">
    <location>
        <begin position="415"/>
        <end position="432"/>
    </location>
</feature>
<organism evidence="7">
    <name type="scientific">Chromera velia CCMP2878</name>
    <dbReference type="NCBI Taxonomy" id="1169474"/>
    <lineage>
        <taxon>Eukaryota</taxon>
        <taxon>Sar</taxon>
        <taxon>Alveolata</taxon>
        <taxon>Colpodellida</taxon>
        <taxon>Chromeraceae</taxon>
        <taxon>Chromera</taxon>
    </lineage>
</organism>
<dbReference type="InterPro" id="IPR036034">
    <property type="entry name" value="PDZ_sf"/>
</dbReference>
<feature type="compositionally biased region" description="Low complexity" evidence="5">
    <location>
        <begin position="346"/>
        <end position="376"/>
    </location>
</feature>
<feature type="domain" description="PDZ GRASP-type" evidence="6">
    <location>
        <begin position="106"/>
        <end position="197"/>
    </location>
</feature>
<feature type="region of interest" description="Disordered" evidence="5">
    <location>
        <begin position="224"/>
        <end position="566"/>
    </location>
</feature>
<comment type="subcellular location">
    <subcellularLocation>
        <location evidence="1">Golgi apparatus membrane</location>
    </subcellularLocation>
</comment>
<dbReference type="PANTHER" id="PTHR12893">
    <property type="entry name" value="GOLGI REASSEMBLY STACKING PROTEIN GRASP"/>
    <property type="match status" value="1"/>
</dbReference>
<dbReference type="AlphaFoldDB" id="A0A0G4HLE1"/>
<dbReference type="InterPro" id="IPR007583">
    <property type="entry name" value="GRASP55_65"/>
</dbReference>
<feature type="compositionally biased region" description="Polar residues" evidence="5">
    <location>
        <begin position="398"/>
        <end position="409"/>
    </location>
</feature>
<dbReference type="PANTHER" id="PTHR12893:SF0">
    <property type="entry name" value="GRASP65"/>
    <property type="match status" value="1"/>
</dbReference>
<evidence type="ECO:0000256" key="3">
    <source>
        <dbReference type="ARBA" id="ARBA00023034"/>
    </source>
</evidence>
<keyword evidence="3" id="KW-0333">Golgi apparatus</keyword>
<feature type="compositionally biased region" description="Low complexity" evidence="5">
    <location>
        <begin position="241"/>
        <end position="269"/>
    </location>
</feature>
<feature type="compositionally biased region" description="Pro residues" evidence="5">
    <location>
        <begin position="539"/>
        <end position="552"/>
    </location>
</feature>